<dbReference type="FunFam" id="3.30.160.60:FF:000912">
    <property type="entry name" value="Zinc finger protein 660"/>
    <property type="match status" value="1"/>
</dbReference>
<dbReference type="InParanoid" id="A0A6P8WZ81"/>
<dbReference type="PANTHER" id="PTHR14003">
    <property type="entry name" value="TRANSCRIPTIONAL REPRESSOR PROTEIN YY"/>
    <property type="match status" value="1"/>
</dbReference>
<dbReference type="GO" id="GO:0031519">
    <property type="term" value="C:PcG protein complex"/>
    <property type="evidence" value="ECO:0007669"/>
    <property type="project" value="TreeGrafter"/>
</dbReference>
<proteinExistence type="predicted"/>
<dbReference type="SMART" id="SM00355">
    <property type="entry name" value="ZnF_C2H2"/>
    <property type="match status" value="3"/>
</dbReference>
<dbReference type="InterPro" id="IPR036236">
    <property type="entry name" value="Znf_C2H2_sf"/>
</dbReference>
<accession>A0A6P8WZ81</accession>
<keyword evidence="9" id="KW-1185">Reference proteome</keyword>
<reference evidence="10" key="1">
    <citation type="submission" date="2025-08" db="UniProtKB">
        <authorList>
            <consortium name="RefSeq"/>
        </authorList>
    </citation>
    <scope>IDENTIFICATION</scope>
</reference>
<keyword evidence="5" id="KW-0539">Nucleus</keyword>
<feature type="region of interest" description="Disordered" evidence="7">
    <location>
        <begin position="386"/>
        <end position="442"/>
    </location>
</feature>
<feature type="domain" description="C2H2-type" evidence="8">
    <location>
        <begin position="478"/>
        <end position="505"/>
    </location>
</feature>
<dbReference type="Proteomes" id="UP000515161">
    <property type="component" value="Unplaced"/>
</dbReference>
<keyword evidence="4" id="KW-0862">Zinc</keyword>
<dbReference type="FunFam" id="3.30.160.60:FF:000100">
    <property type="entry name" value="Zinc finger 45-like"/>
    <property type="match status" value="1"/>
</dbReference>
<feature type="compositionally biased region" description="Basic and acidic residues" evidence="7">
    <location>
        <begin position="190"/>
        <end position="202"/>
    </location>
</feature>
<evidence type="ECO:0000259" key="8">
    <source>
        <dbReference type="PROSITE" id="PS50157"/>
    </source>
</evidence>
<dbReference type="OrthoDB" id="8922241at2759"/>
<evidence type="ECO:0000256" key="1">
    <source>
        <dbReference type="ARBA" id="ARBA00022723"/>
    </source>
</evidence>
<dbReference type="GO" id="GO:0005667">
    <property type="term" value="C:transcription regulator complex"/>
    <property type="evidence" value="ECO:0007669"/>
    <property type="project" value="TreeGrafter"/>
</dbReference>
<dbReference type="Gene3D" id="3.30.160.60">
    <property type="entry name" value="Classic Zinc Finger"/>
    <property type="match status" value="3"/>
</dbReference>
<dbReference type="GO" id="GO:0000978">
    <property type="term" value="F:RNA polymerase II cis-regulatory region sequence-specific DNA binding"/>
    <property type="evidence" value="ECO:0007669"/>
    <property type="project" value="TreeGrafter"/>
</dbReference>
<organism evidence="9 10">
    <name type="scientific">Gymnodraco acuticeps</name>
    <name type="common">Antarctic dragonfish</name>
    <dbReference type="NCBI Taxonomy" id="8218"/>
    <lineage>
        <taxon>Eukaryota</taxon>
        <taxon>Metazoa</taxon>
        <taxon>Chordata</taxon>
        <taxon>Craniata</taxon>
        <taxon>Vertebrata</taxon>
        <taxon>Euteleostomi</taxon>
        <taxon>Actinopterygii</taxon>
        <taxon>Neopterygii</taxon>
        <taxon>Teleostei</taxon>
        <taxon>Neoteleostei</taxon>
        <taxon>Acanthomorphata</taxon>
        <taxon>Eupercaria</taxon>
        <taxon>Perciformes</taxon>
        <taxon>Notothenioidei</taxon>
        <taxon>Bathydraconidae</taxon>
        <taxon>Gymnodraco</taxon>
    </lineage>
</organism>
<evidence type="ECO:0000256" key="5">
    <source>
        <dbReference type="ARBA" id="ARBA00023242"/>
    </source>
</evidence>
<feature type="region of interest" description="Disordered" evidence="7">
    <location>
        <begin position="92"/>
        <end position="202"/>
    </location>
</feature>
<evidence type="ECO:0000256" key="3">
    <source>
        <dbReference type="ARBA" id="ARBA00022771"/>
    </source>
</evidence>
<dbReference type="InterPro" id="IPR013087">
    <property type="entry name" value="Znf_C2H2_type"/>
</dbReference>
<gene>
    <name evidence="10" type="primary">si:ch73-109d9.3</name>
</gene>
<protein>
    <submittedName>
        <fullName evidence="10">Zinc finger protein 37 isoform X1</fullName>
    </submittedName>
</protein>
<feature type="compositionally biased region" description="Polar residues" evidence="7">
    <location>
        <begin position="389"/>
        <end position="418"/>
    </location>
</feature>
<feature type="domain" description="C2H2-type" evidence="8">
    <location>
        <begin position="506"/>
        <end position="531"/>
    </location>
</feature>
<dbReference type="FunFam" id="3.30.160.60:FF:000358">
    <property type="entry name" value="zinc finger protein 24"/>
    <property type="match status" value="1"/>
</dbReference>
<feature type="compositionally biased region" description="Basic and acidic residues" evidence="7">
    <location>
        <begin position="142"/>
        <end position="166"/>
    </location>
</feature>
<evidence type="ECO:0000256" key="6">
    <source>
        <dbReference type="PROSITE-ProRule" id="PRU00042"/>
    </source>
</evidence>
<evidence type="ECO:0000313" key="9">
    <source>
        <dbReference type="Proteomes" id="UP000515161"/>
    </source>
</evidence>
<feature type="compositionally biased region" description="Polar residues" evidence="7">
    <location>
        <begin position="115"/>
        <end position="132"/>
    </location>
</feature>
<evidence type="ECO:0000313" key="10">
    <source>
        <dbReference type="RefSeq" id="XP_034092992.1"/>
    </source>
</evidence>
<dbReference type="Pfam" id="PF00096">
    <property type="entry name" value="zf-C2H2"/>
    <property type="match status" value="3"/>
</dbReference>
<dbReference type="FunCoup" id="A0A6P8WZ81">
    <property type="interactions" value="1"/>
</dbReference>
<evidence type="ECO:0000256" key="4">
    <source>
        <dbReference type="ARBA" id="ARBA00022833"/>
    </source>
</evidence>
<dbReference type="GeneID" id="117560249"/>
<sequence length="531" mass="58949">MSDLDTLIVTFQTQLSDVMETVVKTAMFEVTRLVEDGFLEEMQRRNQEVEALRMELQWAERKIRDQGGNTGKCVDCAKDAVKLCSDTAEEMPKEQQDEALEGCGVKEEEEGDSGESWTICSTQEVLPESTQEADPRAATLSPERRSTTTGEEDRLPMVDVKEEEVNNHSNSSVHWSDSLYGEEGPQSHSSTEKAQPKHTQENTEELFRNVIKQDSQISFSALEEEAHVATDPSLEGDDGWAVITPELMPNHRLSTEIECDLSKISSPTVTVDVVVTPERVHMLSSLSPKAALQNSDASCVTIKQEVVDSDGYVESEPKGKKKSRMTSFSCLVKRHRVSLEALRQNHISHKGTGLKMHGALQHFHRPTKKPAHANSYGSALSVAHVGNPLNRTPSTSKSAPSPFPQLSLQGGQQAQNRTAAPWVSVKTDPSENSLHANPLPHPDSGPRHLLRCGQCGRCFPHPSNLKAHLQTHTGERPFCCALCGRSFTKLSNLKAHRRVHTGERPYCCMACGKRFTQNCNLKRHQRIHLDV</sequence>
<feature type="domain" description="C2H2-type" evidence="8">
    <location>
        <begin position="450"/>
        <end position="477"/>
    </location>
</feature>
<dbReference type="RefSeq" id="XP_034092992.1">
    <property type="nucleotide sequence ID" value="XM_034237101.1"/>
</dbReference>
<dbReference type="KEGG" id="gacu:117560249"/>
<dbReference type="PROSITE" id="PS50157">
    <property type="entry name" value="ZINC_FINGER_C2H2_2"/>
    <property type="match status" value="3"/>
</dbReference>
<dbReference type="PROSITE" id="PS00028">
    <property type="entry name" value="ZINC_FINGER_C2H2_1"/>
    <property type="match status" value="3"/>
</dbReference>
<dbReference type="GO" id="GO:0000981">
    <property type="term" value="F:DNA-binding transcription factor activity, RNA polymerase II-specific"/>
    <property type="evidence" value="ECO:0007669"/>
    <property type="project" value="TreeGrafter"/>
</dbReference>
<keyword evidence="1" id="KW-0479">Metal-binding</keyword>
<keyword evidence="3 6" id="KW-0863">Zinc-finger</keyword>
<name>A0A6P8WZ81_GYMAC</name>
<dbReference type="SUPFAM" id="SSF57667">
    <property type="entry name" value="beta-beta-alpha zinc fingers"/>
    <property type="match status" value="2"/>
</dbReference>
<keyword evidence="2" id="KW-0677">Repeat</keyword>
<evidence type="ECO:0000256" key="7">
    <source>
        <dbReference type="SAM" id="MobiDB-lite"/>
    </source>
</evidence>
<dbReference type="GO" id="GO:0000785">
    <property type="term" value="C:chromatin"/>
    <property type="evidence" value="ECO:0007669"/>
    <property type="project" value="TreeGrafter"/>
</dbReference>
<evidence type="ECO:0000256" key="2">
    <source>
        <dbReference type="ARBA" id="ARBA00022737"/>
    </source>
</evidence>
<dbReference type="PANTHER" id="PTHR14003:SF23">
    <property type="entry name" value="ZINC FINGER PROTEIN 143"/>
    <property type="match status" value="1"/>
</dbReference>
<dbReference type="AlphaFoldDB" id="A0A6P8WZ81"/>
<dbReference type="GO" id="GO:0008270">
    <property type="term" value="F:zinc ion binding"/>
    <property type="evidence" value="ECO:0007669"/>
    <property type="project" value="UniProtKB-KW"/>
</dbReference>